<feature type="transmembrane region" description="Helical" evidence="6">
    <location>
        <begin position="324"/>
        <end position="341"/>
    </location>
</feature>
<feature type="transmembrane region" description="Helical" evidence="6">
    <location>
        <begin position="224"/>
        <end position="242"/>
    </location>
</feature>
<reference evidence="7" key="1">
    <citation type="submission" date="2020-07" db="EMBL/GenBank/DDBJ databases">
        <title>Genome sequence and genetic diversity analysis of an under-domesticated orphan crop, white fonio (Digitaria exilis).</title>
        <authorList>
            <person name="Bennetzen J.L."/>
            <person name="Chen S."/>
            <person name="Ma X."/>
            <person name="Wang X."/>
            <person name="Yssel A.E.J."/>
            <person name="Chaluvadi S.R."/>
            <person name="Johnson M."/>
            <person name="Gangashetty P."/>
            <person name="Hamidou F."/>
            <person name="Sanogo M.D."/>
            <person name="Zwaenepoel A."/>
            <person name="Wallace J."/>
            <person name="Van De Peer Y."/>
            <person name="Van Deynze A."/>
        </authorList>
    </citation>
    <scope>NUCLEOTIDE SEQUENCE</scope>
    <source>
        <tissue evidence="7">Leaves</tissue>
    </source>
</reference>
<feature type="transmembrane region" description="Helical" evidence="6">
    <location>
        <begin position="361"/>
        <end position="382"/>
    </location>
</feature>
<gene>
    <name evidence="7" type="ORF">HU200_033004</name>
</gene>
<keyword evidence="2 6" id="KW-0813">Transport</keyword>
<dbReference type="OrthoDB" id="1907510at2759"/>
<dbReference type="Proteomes" id="UP000636709">
    <property type="component" value="Unassembled WGS sequence"/>
</dbReference>
<evidence type="ECO:0000256" key="6">
    <source>
        <dbReference type="RuleBase" id="RU368015"/>
    </source>
</evidence>
<evidence type="ECO:0000256" key="5">
    <source>
        <dbReference type="ARBA" id="ARBA00023136"/>
    </source>
</evidence>
<sequence>MQDLQSTANDIRFVGDKSLKNQMQPLAGSNNIHSFQAQAVEEVQKALWPAAAGKAIYWPDQNKPGKLHDQGVCSNKMADNNGGNANSGGANTNAAEVQIQIPESSKSEAPAAQEAPPGSSEAKNWKWWFVVTADAFFLIVGQTSATLLGRYYYSQGGSSKWLATFVQTAGFPILFFGLFFFPSKSSGETPIGKIAMIYVVLGLIMTADDMMYSHGLMYLPVSTYSLICASQLGFNVIFSYVLNSQKLTGLIMNSVVLLTLSDLLIGANQEYEGSTGVSRGKYLLGILLTLGASGTYSLILSLMQITFENVIKKQTFSAVLNMQIYTALVASFASLVGLFASGEWKDLKGEMDGFQSGQFSYLMTLVWTSVSWQVASIGMMGLIFEVSSLFSNVISTFALPIVPLFGVMVFHDKMNGVKIIAMIISMWGFFSYVYQQHLDVK</sequence>
<comment type="subcellular location">
    <subcellularLocation>
        <location evidence="6">Membrane</location>
        <topology evidence="6">Multi-pass membrane protein</topology>
    </subcellularLocation>
</comment>
<feature type="transmembrane region" description="Helical" evidence="6">
    <location>
        <begin position="249"/>
        <end position="267"/>
    </location>
</feature>
<dbReference type="Pfam" id="PF16913">
    <property type="entry name" value="PUNUT"/>
    <property type="match status" value="1"/>
</dbReference>
<feature type="transmembrane region" description="Helical" evidence="6">
    <location>
        <begin position="194"/>
        <end position="212"/>
    </location>
</feature>
<comment type="similarity">
    <text evidence="1 6">Belongs to the purine permeases (TC 2.A.7.14) family.</text>
</comment>
<dbReference type="GO" id="GO:0005345">
    <property type="term" value="F:purine nucleobase transmembrane transporter activity"/>
    <property type="evidence" value="ECO:0007669"/>
    <property type="project" value="UniProtKB-UniRule"/>
</dbReference>
<organism evidence="7 8">
    <name type="scientific">Digitaria exilis</name>
    <dbReference type="NCBI Taxonomy" id="1010633"/>
    <lineage>
        <taxon>Eukaryota</taxon>
        <taxon>Viridiplantae</taxon>
        <taxon>Streptophyta</taxon>
        <taxon>Embryophyta</taxon>
        <taxon>Tracheophyta</taxon>
        <taxon>Spermatophyta</taxon>
        <taxon>Magnoliopsida</taxon>
        <taxon>Liliopsida</taxon>
        <taxon>Poales</taxon>
        <taxon>Poaceae</taxon>
        <taxon>PACMAD clade</taxon>
        <taxon>Panicoideae</taxon>
        <taxon>Panicodae</taxon>
        <taxon>Paniceae</taxon>
        <taxon>Anthephorinae</taxon>
        <taxon>Digitaria</taxon>
    </lineage>
</organism>
<feature type="transmembrane region" description="Helical" evidence="6">
    <location>
        <begin position="161"/>
        <end position="182"/>
    </location>
</feature>
<keyword evidence="8" id="KW-1185">Reference proteome</keyword>
<name>A0A835EQ90_9POAL</name>
<protein>
    <recommendedName>
        <fullName evidence="6">Probable purine permease</fullName>
    </recommendedName>
</protein>
<comment type="caution">
    <text evidence="7">The sequence shown here is derived from an EMBL/GenBank/DDBJ whole genome shotgun (WGS) entry which is preliminary data.</text>
</comment>
<evidence type="ECO:0000313" key="7">
    <source>
        <dbReference type="EMBL" id="KAF8702617.1"/>
    </source>
</evidence>
<proteinExistence type="inferred from homology"/>
<evidence type="ECO:0000256" key="4">
    <source>
        <dbReference type="ARBA" id="ARBA00022989"/>
    </source>
</evidence>
<dbReference type="PANTHER" id="PTHR31376:SF36">
    <property type="entry name" value="PURINE PERMEASE-RELATED"/>
    <property type="match status" value="1"/>
</dbReference>
<dbReference type="EMBL" id="JACEFO010001785">
    <property type="protein sequence ID" value="KAF8702617.1"/>
    <property type="molecule type" value="Genomic_DNA"/>
</dbReference>
<dbReference type="GO" id="GO:0016020">
    <property type="term" value="C:membrane"/>
    <property type="evidence" value="ECO:0007669"/>
    <property type="project" value="UniProtKB-SubCell"/>
</dbReference>
<feature type="transmembrane region" description="Helical" evidence="6">
    <location>
        <begin position="282"/>
        <end position="303"/>
    </location>
</feature>
<dbReference type="GO" id="GO:0015211">
    <property type="term" value="F:purine nucleoside transmembrane transporter activity"/>
    <property type="evidence" value="ECO:0007669"/>
    <property type="project" value="UniProtKB-UniRule"/>
</dbReference>
<keyword evidence="3 6" id="KW-0812">Transmembrane</keyword>
<keyword evidence="5 6" id="KW-0472">Membrane</keyword>
<dbReference type="InterPro" id="IPR030182">
    <property type="entry name" value="PUP_plant"/>
</dbReference>
<keyword evidence="4 6" id="KW-1133">Transmembrane helix</keyword>
<accession>A0A835EQ90</accession>
<evidence type="ECO:0000256" key="3">
    <source>
        <dbReference type="ARBA" id="ARBA00022692"/>
    </source>
</evidence>
<dbReference type="AlphaFoldDB" id="A0A835EQ90"/>
<dbReference type="PANTHER" id="PTHR31376">
    <property type="entry name" value="OS09G0467300 PROTEIN-RELATED"/>
    <property type="match status" value="1"/>
</dbReference>
<feature type="transmembrane region" description="Helical" evidence="6">
    <location>
        <begin position="127"/>
        <end position="149"/>
    </location>
</feature>
<feature type="transmembrane region" description="Helical" evidence="6">
    <location>
        <begin position="389"/>
        <end position="410"/>
    </location>
</feature>
<evidence type="ECO:0000256" key="2">
    <source>
        <dbReference type="ARBA" id="ARBA00022448"/>
    </source>
</evidence>
<evidence type="ECO:0000313" key="8">
    <source>
        <dbReference type="Proteomes" id="UP000636709"/>
    </source>
</evidence>
<feature type="transmembrane region" description="Helical" evidence="6">
    <location>
        <begin position="416"/>
        <end position="434"/>
    </location>
</feature>
<evidence type="ECO:0000256" key="1">
    <source>
        <dbReference type="ARBA" id="ARBA00006213"/>
    </source>
</evidence>